<organism evidence="4 5">
    <name type="scientific">Seminavis robusta</name>
    <dbReference type="NCBI Taxonomy" id="568900"/>
    <lineage>
        <taxon>Eukaryota</taxon>
        <taxon>Sar</taxon>
        <taxon>Stramenopiles</taxon>
        <taxon>Ochrophyta</taxon>
        <taxon>Bacillariophyta</taxon>
        <taxon>Bacillariophyceae</taxon>
        <taxon>Bacillariophycidae</taxon>
        <taxon>Naviculales</taxon>
        <taxon>Naviculaceae</taxon>
        <taxon>Seminavis</taxon>
    </lineage>
</organism>
<keyword evidence="5" id="KW-1185">Reference proteome</keyword>
<protein>
    <recommendedName>
        <fullName evidence="3">DDE Tnp4 domain-containing protein</fullName>
    </recommendedName>
</protein>
<dbReference type="EMBL" id="CAICTM010003248">
    <property type="protein sequence ID" value="CAB9531112.1"/>
    <property type="molecule type" value="Genomic_DNA"/>
</dbReference>
<reference evidence="4" key="1">
    <citation type="submission" date="2020-06" db="EMBL/GenBank/DDBJ databases">
        <authorList>
            <consortium name="Plant Systems Biology data submission"/>
        </authorList>
    </citation>
    <scope>NUCLEOTIDE SEQUENCE</scope>
    <source>
        <strain evidence="4">D6</strain>
    </source>
</reference>
<feature type="domain" description="DDE Tnp4" evidence="3">
    <location>
        <begin position="141"/>
        <end position="290"/>
    </location>
</feature>
<comment type="caution">
    <text evidence="4">The sequence shown here is derived from an EMBL/GenBank/DDBJ whole genome shotgun (WGS) entry which is preliminary data.</text>
</comment>
<dbReference type="GO" id="GO:0046872">
    <property type="term" value="F:metal ion binding"/>
    <property type="evidence" value="ECO:0007669"/>
    <property type="project" value="UniProtKB-KW"/>
</dbReference>
<evidence type="ECO:0000259" key="3">
    <source>
        <dbReference type="Pfam" id="PF13359"/>
    </source>
</evidence>
<accession>A0A9N8EZU7</accession>
<evidence type="ECO:0000256" key="1">
    <source>
        <dbReference type="ARBA" id="ARBA00001968"/>
    </source>
</evidence>
<keyword evidence="2" id="KW-0479">Metal-binding</keyword>
<gene>
    <name evidence="4" type="ORF">SEMRO_3250_G345861.1</name>
</gene>
<dbReference type="InterPro" id="IPR027806">
    <property type="entry name" value="HARBI1_dom"/>
</dbReference>
<dbReference type="Proteomes" id="UP001153069">
    <property type="component" value="Unassembled WGS sequence"/>
</dbReference>
<sequence length="307" mass="35405">MAQQQQQPFLIPPSYILREGLKACNVDEKTQARRLTSTNVRQFKAHFGKNPLHLARVYRDLQVNGILEAAEAEKKNSFIGFMLANNFLRLYETADVRNARFNICHDNICAFTWRFVRMIGELKEYKIKCPTEWKVRMGATVDGTQMRTNEPRDPDMRRNPKNYAYKFNFAGLNYQIVLSLWTNHVWYANLGDTGSTHDMTAIRKEFLDMVPEGCRVIADSGYSGKSEHEKQVFAVVSEMDTPEVRAFKGAAKARQEVFNKKMKDFDCLTKRWIHGVDNHKLAFNACLVLTQYAIEDTSPHGEPLHTL</sequence>
<evidence type="ECO:0000313" key="5">
    <source>
        <dbReference type="Proteomes" id="UP001153069"/>
    </source>
</evidence>
<dbReference type="Pfam" id="PF13359">
    <property type="entry name" value="DDE_Tnp_4"/>
    <property type="match status" value="1"/>
</dbReference>
<evidence type="ECO:0000256" key="2">
    <source>
        <dbReference type="ARBA" id="ARBA00022723"/>
    </source>
</evidence>
<name>A0A9N8EZU7_9STRA</name>
<evidence type="ECO:0000313" key="4">
    <source>
        <dbReference type="EMBL" id="CAB9531112.1"/>
    </source>
</evidence>
<dbReference type="AlphaFoldDB" id="A0A9N8EZU7"/>
<comment type="cofactor">
    <cofactor evidence="1">
        <name>a divalent metal cation</name>
        <dbReference type="ChEBI" id="CHEBI:60240"/>
    </cofactor>
</comment>
<proteinExistence type="predicted"/>